<feature type="transmembrane region" description="Helical" evidence="7">
    <location>
        <begin position="265"/>
        <end position="290"/>
    </location>
</feature>
<keyword evidence="5 6" id="KW-0472">Membrane</keyword>
<gene>
    <name evidence="9" type="ORF">DND132_2297</name>
</gene>
<evidence type="ECO:0000259" key="8">
    <source>
        <dbReference type="Pfam" id="PF02687"/>
    </source>
</evidence>
<evidence type="ECO:0000256" key="2">
    <source>
        <dbReference type="ARBA" id="ARBA00022475"/>
    </source>
</evidence>
<dbReference type="Proteomes" id="UP000007845">
    <property type="component" value="Chromosome"/>
</dbReference>
<dbReference type="AlphaFoldDB" id="F0JBJ8"/>
<evidence type="ECO:0000313" key="9">
    <source>
        <dbReference type="EMBL" id="EGB15501.1"/>
    </source>
</evidence>
<dbReference type="RefSeq" id="WP_014322927.1">
    <property type="nucleotide sequence ID" value="NC_016803.1"/>
</dbReference>
<dbReference type="EMBL" id="CP003220">
    <property type="protein sequence ID" value="EGB15501.1"/>
    <property type="molecule type" value="Genomic_DNA"/>
</dbReference>
<evidence type="ECO:0000313" key="10">
    <source>
        <dbReference type="Proteomes" id="UP000007845"/>
    </source>
</evidence>
<keyword evidence="2 6" id="KW-1003">Cell membrane</keyword>
<comment type="similarity">
    <text evidence="6">Belongs to the ABC-4 integral membrane protein family. FtsX subfamily.</text>
</comment>
<dbReference type="GO" id="GO:0005886">
    <property type="term" value="C:plasma membrane"/>
    <property type="evidence" value="ECO:0007669"/>
    <property type="project" value="UniProtKB-SubCell"/>
</dbReference>
<evidence type="ECO:0000256" key="7">
    <source>
        <dbReference type="SAM" id="Phobius"/>
    </source>
</evidence>
<sequence length="291" mass="31437">MIGPFLRLTLRGVADLRLHPFAQLLTLLAVAMVTLLTGLILLGMHNVDRELLRSRGKVEFQVYWKINALPAQVEKDWQAVRAMDHLTGFKTFTPRTALSELAGALGETGDFSWLTDNNPLPYSGLAAFAVPPEAQRAGWAADLLTRLKSLPGVDKVNYTPFQADLAQGWQTLTKLVVWPVLGFLGLIVSLVVHNTIKLSLLTRMDEVEILSLVGASPAYIRWPLLIGGLAQGILGAGLGIGLLAATHSAVADALNFPPFLIHLQFLPATQLLILAGAVTLVSTLSSWVAVK</sequence>
<dbReference type="InterPro" id="IPR004513">
    <property type="entry name" value="FtsX"/>
</dbReference>
<evidence type="ECO:0000256" key="6">
    <source>
        <dbReference type="PIRNR" id="PIRNR003097"/>
    </source>
</evidence>
<keyword evidence="4 7" id="KW-1133">Transmembrane helix</keyword>
<dbReference type="PANTHER" id="PTHR47755">
    <property type="entry name" value="CELL DIVISION PROTEIN FTSX"/>
    <property type="match status" value="1"/>
</dbReference>
<dbReference type="OrthoDB" id="9813411at2"/>
<feature type="transmembrane region" description="Helical" evidence="7">
    <location>
        <begin position="21"/>
        <end position="44"/>
    </location>
</feature>
<feature type="transmembrane region" description="Helical" evidence="7">
    <location>
        <begin position="224"/>
        <end position="245"/>
    </location>
</feature>
<comment type="subcellular location">
    <subcellularLocation>
        <location evidence="1">Cell membrane</location>
        <topology evidence="1">Multi-pass membrane protein</topology>
    </subcellularLocation>
</comment>
<evidence type="ECO:0000256" key="5">
    <source>
        <dbReference type="ARBA" id="ARBA00023136"/>
    </source>
</evidence>
<dbReference type="PANTHER" id="PTHR47755:SF1">
    <property type="entry name" value="CELL DIVISION PROTEIN FTSX"/>
    <property type="match status" value="1"/>
</dbReference>
<evidence type="ECO:0000256" key="4">
    <source>
        <dbReference type="ARBA" id="ARBA00022989"/>
    </source>
</evidence>
<keyword evidence="6" id="KW-0131">Cell cycle</keyword>
<proteinExistence type="inferred from homology"/>
<organism evidence="9 10">
    <name type="scientific">Pseudodesulfovibrio mercurii</name>
    <dbReference type="NCBI Taxonomy" id="641491"/>
    <lineage>
        <taxon>Bacteria</taxon>
        <taxon>Pseudomonadati</taxon>
        <taxon>Thermodesulfobacteriota</taxon>
        <taxon>Desulfovibrionia</taxon>
        <taxon>Desulfovibrionales</taxon>
        <taxon>Desulfovibrionaceae</taxon>
    </lineage>
</organism>
<dbReference type="GO" id="GO:0032153">
    <property type="term" value="C:cell division site"/>
    <property type="evidence" value="ECO:0007669"/>
    <property type="project" value="TreeGrafter"/>
</dbReference>
<dbReference type="STRING" id="641491.DND132_2297"/>
<keyword evidence="6" id="KW-0132">Cell division</keyword>
<evidence type="ECO:0000256" key="1">
    <source>
        <dbReference type="ARBA" id="ARBA00004651"/>
    </source>
</evidence>
<dbReference type="InterPro" id="IPR003838">
    <property type="entry name" value="ABC3_permease_C"/>
</dbReference>
<protein>
    <recommendedName>
        <fullName evidence="6">Cell division protein FtsX</fullName>
    </recommendedName>
</protein>
<reference evidence="9 10" key="1">
    <citation type="journal article" date="2011" name="J. Bacteriol.">
        <title>Genome sequence of the mercury-methylating strain Desulfovibrio desulfuricans ND132.</title>
        <authorList>
            <person name="Brown S.D."/>
            <person name="Gilmour C.C."/>
            <person name="Kucken A.M."/>
            <person name="Wall J.D."/>
            <person name="Elias D.A."/>
            <person name="Brandt C.C."/>
            <person name="Podar M."/>
            <person name="Chertkov O."/>
            <person name="Held B."/>
            <person name="Bruce D.C."/>
            <person name="Detter J.C."/>
            <person name="Tapia R."/>
            <person name="Han C.S."/>
            <person name="Goodwin L.A."/>
            <person name="Cheng J.F."/>
            <person name="Pitluck S."/>
            <person name="Woyke T."/>
            <person name="Mikhailova N."/>
            <person name="Ivanova N.N."/>
            <person name="Han J."/>
            <person name="Lucas S."/>
            <person name="Lapidus A.L."/>
            <person name="Land M.L."/>
            <person name="Hauser L.J."/>
            <person name="Palumbo A.V."/>
        </authorList>
    </citation>
    <scope>NUCLEOTIDE SEQUENCE [LARGE SCALE GENOMIC DNA]</scope>
    <source>
        <strain evidence="9 10">ND132</strain>
    </source>
</reference>
<accession>F0JBJ8</accession>
<feature type="domain" description="ABC3 transporter permease C-terminal" evidence="8">
    <location>
        <begin position="181"/>
        <end position="290"/>
    </location>
</feature>
<dbReference type="eggNOG" id="COG2177">
    <property type="taxonomic scope" value="Bacteria"/>
</dbReference>
<feature type="transmembrane region" description="Helical" evidence="7">
    <location>
        <begin position="175"/>
        <end position="196"/>
    </location>
</feature>
<name>F0JBJ8_9BACT</name>
<dbReference type="HOGENOM" id="CLU_073546_4_2_7"/>
<keyword evidence="10" id="KW-1185">Reference proteome</keyword>
<dbReference type="GO" id="GO:0051301">
    <property type="term" value="P:cell division"/>
    <property type="evidence" value="ECO:0007669"/>
    <property type="project" value="UniProtKB-KW"/>
</dbReference>
<evidence type="ECO:0000256" key="3">
    <source>
        <dbReference type="ARBA" id="ARBA00022692"/>
    </source>
</evidence>
<dbReference type="Pfam" id="PF02687">
    <property type="entry name" value="FtsX"/>
    <property type="match status" value="1"/>
</dbReference>
<dbReference type="PIRSF" id="PIRSF003097">
    <property type="entry name" value="FtsX"/>
    <property type="match status" value="1"/>
</dbReference>
<keyword evidence="3 7" id="KW-0812">Transmembrane</keyword>
<dbReference type="KEGG" id="ddn:DND132_2297"/>